<dbReference type="Gene3D" id="2.120.10.30">
    <property type="entry name" value="TolB, C-terminal domain"/>
    <property type="match status" value="1"/>
</dbReference>
<dbReference type="EMBL" id="BNEK01000003">
    <property type="protein sequence ID" value="GHJ28630.1"/>
    <property type="molecule type" value="Genomic_DNA"/>
</dbReference>
<feature type="chain" id="PRO_5046928470" description="NHL repeat containing protein" evidence="1">
    <location>
        <begin position="27"/>
        <end position="378"/>
    </location>
</feature>
<keyword evidence="3" id="KW-1185">Reference proteome</keyword>
<feature type="signal peptide" evidence="1">
    <location>
        <begin position="1"/>
        <end position="26"/>
    </location>
</feature>
<sequence length="378" mass="38636">MRLVLASRLAAVAAVAATAIMTVGQAASAVPADEDGKPFLGPLHTVSTVASTVPPNGDLNPYGTALVEKSVGDLRRGNVLVSNFNNAANEQGKGTTLVQISPQGTNTLFAQIDPRNLPGPCPGGVGLTTALSILPGGWVVVGSLPTADGTSATAQAGCLLVLDSHGKVRRTFSGQGINGPWDMTAKSRGDETDLFVTNVLNGTVAGGGDVVRRGTVLRITLRTHDDQPPTRIATTVIGSGFAQKTDPAALVIGPTGVGLRDGTLYVADTVENRITAIPDALTRRTSAGTGREVTTDQHLNGPLGMAITPKGDILTVNGGDGNIVETTPRGDQVAVRTLDTSGTPPGAGALFGLAIATDPDRVYFVDDATNTLNLLSRP</sequence>
<protein>
    <recommendedName>
        <fullName evidence="4">NHL repeat containing protein</fullName>
    </recommendedName>
</protein>
<evidence type="ECO:0000256" key="1">
    <source>
        <dbReference type="SAM" id="SignalP"/>
    </source>
</evidence>
<evidence type="ECO:0008006" key="4">
    <source>
        <dbReference type="Google" id="ProtNLM"/>
    </source>
</evidence>
<dbReference type="RefSeq" id="WP_236257189.1">
    <property type="nucleotide sequence ID" value="NZ_BNEK01000003.1"/>
</dbReference>
<dbReference type="Proteomes" id="UP001054854">
    <property type="component" value="Unassembled WGS sequence"/>
</dbReference>
<gene>
    <name evidence="2" type="ORF">TPA0910_30630</name>
</gene>
<comment type="caution">
    <text evidence="2">The sequence shown here is derived from an EMBL/GenBank/DDBJ whole genome shotgun (WGS) entry which is preliminary data.</text>
</comment>
<evidence type="ECO:0000313" key="2">
    <source>
        <dbReference type="EMBL" id="GHJ28630.1"/>
    </source>
</evidence>
<reference evidence="2" key="1">
    <citation type="submission" date="2024-05" db="EMBL/GenBank/DDBJ databases">
        <title>Whole genome shotgun sequence of Streptomyces hygroscopicus NBRC 113678.</title>
        <authorList>
            <person name="Komaki H."/>
            <person name="Tamura T."/>
        </authorList>
    </citation>
    <scope>NUCLEOTIDE SEQUENCE</scope>
    <source>
        <strain evidence="2">N11-34</strain>
    </source>
</reference>
<name>A0ABQ3TZ57_STRHY</name>
<accession>A0ABQ3TZ57</accession>
<dbReference type="InterPro" id="IPR011042">
    <property type="entry name" value="6-blade_b-propeller_TolB-like"/>
</dbReference>
<keyword evidence="1" id="KW-0732">Signal</keyword>
<organism evidence="2 3">
    <name type="scientific">Streptomyces hygroscopicus</name>
    <dbReference type="NCBI Taxonomy" id="1912"/>
    <lineage>
        <taxon>Bacteria</taxon>
        <taxon>Bacillati</taxon>
        <taxon>Actinomycetota</taxon>
        <taxon>Actinomycetes</taxon>
        <taxon>Kitasatosporales</taxon>
        <taxon>Streptomycetaceae</taxon>
        <taxon>Streptomyces</taxon>
        <taxon>Streptomyces violaceusniger group</taxon>
    </lineage>
</organism>
<dbReference type="SUPFAM" id="SSF63829">
    <property type="entry name" value="Calcium-dependent phosphotriesterase"/>
    <property type="match status" value="1"/>
</dbReference>
<evidence type="ECO:0000313" key="3">
    <source>
        <dbReference type="Proteomes" id="UP001054854"/>
    </source>
</evidence>
<proteinExistence type="predicted"/>